<proteinExistence type="predicted"/>
<keyword evidence="1" id="KW-0378">Hydrolase</keyword>
<dbReference type="AlphaFoldDB" id="A0A7G9Z393"/>
<dbReference type="InterPro" id="IPR023696">
    <property type="entry name" value="Ureohydrolase_dom_sf"/>
</dbReference>
<dbReference type="PANTHER" id="PTHR10625">
    <property type="entry name" value="HISTONE DEACETYLASE HDAC1-RELATED"/>
    <property type="match status" value="1"/>
</dbReference>
<organism evidence="3">
    <name type="scientific">Candidatus Methanophaga sp. ANME-1 ERB7</name>
    <dbReference type="NCBI Taxonomy" id="2759913"/>
    <lineage>
        <taxon>Archaea</taxon>
        <taxon>Methanobacteriati</taxon>
        <taxon>Methanobacteriota</taxon>
        <taxon>Stenosarchaea group</taxon>
        <taxon>Methanomicrobia</taxon>
        <taxon>Candidatus Methanophagales</taxon>
        <taxon>Candidatus Methanophagaceae</taxon>
        <taxon>Candidatus Methanophaga</taxon>
    </lineage>
</organism>
<gene>
    <name evidence="3" type="ORF">PDBAIGND_00033</name>
</gene>
<dbReference type="Gene3D" id="3.40.800.20">
    <property type="entry name" value="Histone deacetylase domain"/>
    <property type="match status" value="1"/>
</dbReference>
<dbReference type="InterPro" id="IPR037138">
    <property type="entry name" value="His_deacetylse_dom_sf"/>
</dbReference>
<sequence>MKTIIIYSDELKNYDFGEGHPFRSDRFERFLKLFKEKLGKDKRFELIENITLATDEELKFWHSKDYIKTMKDASQGKAVSNLFRFISGDNVNPSTKKLPQGIEEGARAVVKNSLLAIDYIQQRKTEKAVSIGGGLHHAMSGYGEGFCVYNDVVIAAKYAIEKYNLKRVLILDTDAHAGNGTCKAFYSDPKVLFIDTHQKGIYPGTGSVDEIGEGKGKGFTVNLPLEAGTGDKAYELIFDEIIFPLAREYKPQMIIRYGGSDPYFDDGLTSLGLTFDGFEMIGKKVRELSSELCDNRSVDLLCSGYNLEVLPKVWLTLVAAISGVKINFKESAPDIKNRRITETKNLIKKVKEKLAPYWKSIKGETREIY</sequence>
<dbReference type="InterPro" id="IPR000286">
    <property type="entry name" value="HDACs"/>
</dbReference>
<dbReference type="PRINTS" id="PR01271">
    <property type="entry name" value="HISDACETLASE"/>
</dbReference>
<dbReference type="GO" id="GO:0040029">
    <property type="term" value="P:epigenetic regulation of gene expression"/>
    <property type="evidence" value="ECO:0007669"/>
    <property type="project" value="TreeGrafter"/>
</dbReference>
<evidence type="ECO:0000259" key="2">
    <source>
        <dbReference type="Pfam" id="PF00850"/>
    </source>
</evidence>
<dbReference type="Pfam" id="PF00850">
    <property type="entry name" value="Hist_deacetyl"/>
    <property type="match status" value="1"/>
</dbReference>
<dbReference type="InterPro" id="IPR003084">
    <property type="entry name" value="HDAC_I/II"/>
</dbReference>
<name>A0A7G9Z393_9EURY</name>
<dbReference type="EMBL" id="MT631590">
    <property type="protein sequence ID" value="QNO54727.1"/>
    <property type="molecule type" value="Genomic_DNA"/>
</dbReference>
<accession>A0A7G9Z393</accession>
<dbReference type="SUPFAM" id="SSF52768">
    <property type="entry name" value="Arginase/deacetylase"/>
    <property type="match status" value="1"/>
</dbReference>
<feature type="domain" description="Histone deacetylase" evidence="2">
    <location>
        <begin position="20"/>
        <end position="320"/>
    </location>
</feature>
<reference evidence="3" key="1">
    <citation type="submission" date="2020-06" db="EMBL/GenBank/DDBJ databases">
        <title>Unique genomic features of the anaerobic methanotrophic archaea.</title>
        <authorList>
            <person name="Chadwick G.L."/>
            <person name="Skennerton C.T."/>
            <person name="Laso-Perez R."/>
            <person name="Leu A.O."/>
            <person name="Speth D.R."/>
            <person name="Yu H."/>
            <person name="Morgan-Lang C."/>
            <person name="Hatzenpichler R."/>
            <person name="Goudeau D."/>
            <person name="Malmstrom R."/>
            <person name="Brazelton W.J."/>
            <person name="Woyke T."/>
            <person name="Hallam S.J."/>
            <person name="Tyson G.W."/>
            <person name="Wegener G."/>
            <person name="Boetius A."/>
            <person name="Orphan V."/>
        </authorList>
    </citation>
    <scope>NUCLEOTIDE SEQUENCE</scope>
</reference>
<protein>
    <recommendedName>
        <fullName evidence="2">Histone deacetylase domain-containing protein</fullName>
    </recommendedName>
</protein>
<dbReference type="PRINTS" id="PR01270">
    <property type="entry name" value="HDASUPER"/>
</dbReference>
<dbReference type="InterPro" id="IPR023801">
    <property type="entry name" value="His_deacetylse_dom"/>
</dbReference>
<dbReference type="GO" id="GO:0004407">
    <property type="term" value="F:histone deacetylase activity"/>
    <property type="evidence" value="ECO:0007669"/>
    <property type="project" value="InterPro"/>
</dbReference>
<evidence type="ECO:0000256" key="1">
    <source>
        <dbReference type="ARBA" id="ARBA00022801"/>
    </source>
</evidence>
<evidence type="ECO:0000313" key="3">
    <source>
        <dbReference type="EMBL" id="QNO54727.1"/>
    </source>
</evidence>
<dbReference type="GO" id="GO:0016787">
    <property type="term" value="F:hydrolase activity"/>
    <property type="evidence" value="ECO:0007669"/>
    <property type="project" value="UniProtKB-KW"/>
</dbReference>